<accession>A0A2P2E5J1</accession>
<dbReference type="RefSeq" id="WP_108978540.1">
    <property type="nucleotide sequence ID" value="NZ_BFBB01000015.1"/>
</dbReference>
<proteinExistence type="predicted"/>
<organism evidence="1 2">
    <name type="scientific">Leptospira ryugenii</name>
    <dbReference type="NCBI Taxonomy" id="1917863"/>
    <lineage>
        <taxon>Bacteria</taxon>
        <taxon>Pseudomonadati</taxon>
        <taxon>Spirochaetota</taxon>
        <taxon>Spirochaetia</taxon>
        <taxon>Leptospirales</taxon>
        <taxon>Leptospiraceae</taxon>
        <taxon>Leptospira</taxon>
    </lineage>
</organism>
<protein>
    <submittedName>
        <fullName evidence="1">Uncharacterized protein</fullName>
    </submittedName>
</protein>
<keyword evidence="2" id="KW-1185">Reference proteome</keyword>
<name>A0A2P2E5J1_9LEPT</name>
<comment type="caution">
    <text evidence="1">The sequence shown here is derived from an EMBL/GenBank/DDBJ whole genome shotgun (WGS) entry which is preliminary data.</text>
</comment>
<evidence type="ECO:0000313" key="1">
    <source>
        <dbReference type="EMBL" id="GBF52138.1"/>
    </source>
</evidence>
<dbReference type="AlphaFoldDB" id="A0A2P2E5J1"/>
<sequence length="177" mass="21718">MNSFTNKIIKLAEVENNLIIKNEEISKEREIRKFQEIQAKIKKEYNNIYEEYLEIFKSESDFEALKRLIFLQWYAQAEPPNLISLPNFSNVYQNEIMQSLESLFKLKKIDNEFKLMLRWYYSNTDWYFRLYRIPFLQKYLEENKDIPFEINTGNFKFDKRGLMGIYWNSLNRKIKDN</sequence>
<dbReference type="OrthoDB" id="1264061at2"/>
<dbReference type="EMBL" id="BFBB01000015">
    <property type="protein sequence ID" value="GBF52138.1"/>
    <property type="molecule type" value="Genomic_DNA"/>
</dbReference>
<reference evidence="1 2" key="1">
    <citation type="submission" date="2018-02" db="EMBL/GenBank/DDBJ databases">
        <title>Novel Leptospira species isolated from soil and water in Japan.</title>
        <authorList>
            <person name="Nakao R."/>
            <person name="Masuzawa T."/>
        </authorList>
    </citation>
    <scope>NUCLEOTIDE SEQUENCE [LARGE SCALE GENOMIC DNA]</scope>
    <source>
        <strain evidence="1 2">YH101</strain>
    </source>
</reference>
<evidence type="ECO:0000313" key="2">
    <source>
        <dbReference type="Proteomes" id="UP000245133"/>
    </source>
</evidence>
<dbReference type="Proteomes" id="UP000245133">
    <property type="component" value="Unassembled WGS sequence"/>
</dbReference>
<gene>
    <name evidence="1" type="ORF">LPTSP4_36760</name>
</gene>